<dbReference type="PROSITE" id="PS51029">
    <property type="entry name" value="MADF"/>
    <property type="match status" value="1"/>
</dbReference>
<dbReference type="Pfam" id="PF10545">
    <property type="entry name" value="MADF_DNA_bdg"/>
    <property type="match status" value="1"/>
</dbReference>
<evidence type="ECO:0000256" key="1">
    <source>
        <dbReference type="SAM" id="MobiDB-lite"/>
    </source>
</evidence>
<proteinExistence type="predicted"/>
<dbReference type="SMART" id="SM00595">
    <property type="entry name" value="MADF"/>
    <property type="match status" value="1"/>
</dbReference>
<dbReference type="AlphaFoldDB" id="A0AAV4W813"/>
<dbReference type="InterPro" id="IPR039353">
    <property type="entry name" value="TF_Adf1"/>
</dbReference>
<evidence type="ECO:0000313" key="3">
    <source>
        <dbReference type="EMBL" id="GIY78185.1"/>
    </source>
</evidence>
<dbReference type="PANTHER" id="PTHR12243:SF67">
    <property type="entry name" value="COREPRESSOR OF PANGOLIN, ISOFORM A-RELATED"/>
    <property type="match status" value="1"/>
</dbReference>
<feature type="region of interest" description="Disordered" evidence="1">
    <location>
        <begin position="244"/>
        <end position="276"/>
    </location>
</feature>
<comment type="caution">
    <text evidence="3">The sequence shown here is derived from an EMBL/GenBank/DDBJ whole genome shotgun (WGS) entry which is preliminary data.</text>
</comment>
<evidence type="ECO:0000259" key="2">
    <source>
        <dbReference type="PROSITE" id="PS51029"/>
    </source>
</evidence>
<accession>A0AAV4W813</accession>
<dbReference type="PANTHER" id="PTHR12243">
    <property type="entry name" value="MADF DOMAIN TRANSCRIPTION FACTOR"/>
    <property type="match status" value="1"/>
</dbReference>
<name>A0AAV4W813_9ARAC</name>
<dbReference type="EMBL" id="BPLQ01014208">
    <property type="protein sequence ID" value="GIY78185.1"/>
    <property type="molecule type" value="Genomic_DNA"/>
</dbReference>
<dbReference type="Proteomes" id="UP001054837">
    <property type="component" value="Unassembled WGS sequence"/>
</dbReference>
<dbReference type="GO" id="GO:0005667">
    <property type="term" value="C:transcription regulator complex"/>
    <property type="evidence" value="ECO:0007669"/>
    <property type="project" value="TreeGrafter"/>
</dbReference>
<dbReference type="GO" id="GO:0005634">
    <property type="term" value="C:nucleus"/>
    <property type="evidence" value="ECO:0007669"/>
    <property type="project" value="TreeGrafter"/>
</dbReference>
<dbReference type="InterPro" id="IPR006578">
    <property type="entry name" value="MADF-dom"/>
</dbReference>
<dbReference type="GO" id="GO:0006357">
    <property type="term" value="P:regulation of transcription by RNA polymerase II"/>
    <property type="evidence" value="ECO:0007669"/>
    <property type="project" value="TreeGrafter"/>
</dbReference>
<keyword evidence="4" id="KW-1185">Reference proteome</keyword>
<gene>
    <name evidence="3" type="ORF">CDAR_226501</name>
</gene>
<sequence length="342" mass="38539">MAFRIKQEKIAPELENARSKLDDALQFIVEKTDESPTTSDEEYHKGLNDISVKNTKVDYEINEKLVNAIQNYPTLYDLSRRSSQVHRDNCWKEISASTSLPVRWKSLRDNFTRRQKLLDSGSAAATRNVWPYYDLMSFLIPFSRFKSTIGNYPSTSNVSQPSISQTPLASQPSFSQTSLVSQPSFSQTSLVSQPSFSQTSLVSQPSFSQTSLASQPSFSQTSLGSQSTFSPILCSVRAVTPTENLETSDRSVLDEPADEPTHSTSHTSKKRGRSILAKKRKREEFWEQMVRQVMDQQCDTSLEASMGLLIGRLLKRIPEPRKTQLFQKMINDLCSETALPAD</sequence>
<evidence type="ECO:0000313" key="4">
    <source>
        <dbReference type="Proteomes" id="UP001054837"/>
    </source>
</evidence>
<feature type="domain" description="MADF" evidence="2">
    <location>
        <begin position="64"/>
        <end position="144"/>
    </location>
</feature>
<reference evidence="3 4" key="1">
    <citation type="submission" date="2021-06" db="EMBL/GenBank/DDBJ databases">
        <title>Caerostris darwini draft genome.</title>
        <authorList>
            <person name="Kono N."/>
            <person name="Arakawa K."/>
        </authorList>
    </citation>
    <scope>NUCLEOTIDE SEQUENCE [LARGE SCALE GENOMIC DNA]</scope>
</reference>
<organism evidence="3 4">
    <name type="scientific">Caerostris darwini</name>
    <dbReference type="NCBI Taxonomy" id="1538125"/>
    <lineage>
        <taxon>Eukaryota</taxon>
        <taxon>Metazoa</taxon>
        <taxon>Ecdysozoa</taxon>
        <taxon>Arthropoda</taxon>
        <taxon>Chelicerata</taxon>
        <taxon>Arachnida</taxon>
        <taxon>Araneae</taxon>
        <taxon>Araneomorphae</taxon>
        <taxon>Entelegynae</taxon>
        <taxon>Araneoidea</taxon>
        <taxon>Araneidae</taxon>
        <taxon>Caerostris</taxon>
    </lineage>
</organism>
<protein>
    <recommendedName>
        <fullName evidence="2">MADF domain-containing protein</fullName>
    </recommendedName>
</protein>
<feature type="compositionally biased region" description="Basic residues" evidence="1">
    <location>
        <begin position="267"/>
        <end position="276"/>
    </location>
</feature>